<evidence type="ECO:0000259" key="4">
    <source>
        <dbReference type="Pfam" id="PF18962"/>
    </source>
</evidence>
<feature type="domain" description="Yeast cell wall synthesis Kre9/Knh1-like N-terminal" evidence="3">
    <location>
        <begin position="593"/>
        <end position="657"/>
    </location>
</feature>
<dbReference type="NCBIfam" id="TIGR04183">
    <property type="entry name" value="Por_Secre_tail"/>
    <property type="match status" value="1"/>
</dbReference>
<feature type="signal peptide" evidence="2">
    <location>
        <begin position="1"/>
        <end position="22"/>
    </location>
</feature>
<dbReference type="SUPFAM" id="SSF55486">
    <property type="entry name" value="Metalloproteases ('zincins'), catalytic domain"/>
    <property type="match status" value="1"/>
</dbReference>
<evidence type="ECO:0000313" key="6">
    <source>
        <dbReference type="EMBL" id="MFD1161259.1"/>
    </source>
</evidence>
<accession>A0ABW3R850</accession>
<keyword evidence="7" id="KW-1185">Reference proteome</keyword>
<dbReference type="InterPro" id="IPR026444">
    <property type="entry name" value="Secre_tail"/>
</dbReference>
<evidence type="ECO:0000256" key="1">
    <source>
        <dbReference type="ARBA" id="ARBA00022729"/>
    </source>
</evidence>
<feature type="chain" id="PRO_5045300169" evidence="2">
    <location>
        <begin position="23"/>
        <end position="1021"/>
    </location>
</feature>
<dbReference type="Pfam" id="PF18962">
    <property type="entry name" value="Por_Secre_tail"/>
    <property type="match status" value="1"/>
</dbReference>
<proteinExistence type="predicted"/>
<dbReference type="Proteomes" id="UP001597163">
    <property type="component" value="Unassembled WGS sequence"/>
</dbReference>
<sequence>MKTKLHYVLSIAILLFIFSATAQNTTWKKIEHIENSESLTKLNLNNDTVHLFELNASLLHQEVLSTPLRNAQKKASAKTISIPGLNGELESFSLFEAPVFSPELTAKYPNIKSYLGVSTKDPKTRLRMSVSPQGVQTMISYVDKPTVFMQPVKKGSNEYVLYAKHSKNKSTDRFECNTIDELNETFNKSSKSKVNEGGANNQTLQKFRIAVSTTAEYTNYHDDGIPGNGNAVADALAAINATLTRVNQVFETDMAVTFELIPNNNLVVYTDTATDPYSEANVGADSDNSNNLNGWSLQVQNTLTTVLGNSAYDIGHLFGASGGGGNAGCIGCVCRDDTASTTDKNKGSAFTSPSNGIPEGDTFDIDYVAHEIGHQMGANHTWAFSTEGTGVNSEPGSGTTIMGYAGITGADDVALNSDDYFHYHSIKQILDNLATKSCQTTEPITNNPPIADAGNDYNIPKGTAYVLKGAATDADGSDNLTYCWEQIDSGVTNYQNFGPTLPGGSMNRSLPPTGFADRYIPKFSSVVSGNTTQTDPVLGSDWETVSTVARTLNWALTVRDRSPSSAVGGQSSFDTMQINVEDVTPFTVNNPVAWTQGTSQTVEWEEGQTTNGTINCQTVNIKLSTDGGQKFLTTIATNVPNNGSYTFTVPAVANTDEARVLVEAADNIFYDVSDFDFLISTDPDFLMVNETLSPIACSDNSATFTFDFVATNGFSENTVFSASGNPGASTVSFSPTTRSSSGLVTMTVSNLDVPQNDYTITITGTPSVSSPKNKNVALPFYNGNCTSVANTDFDTSTTLVEFNAINNASTKPSGYSDYTSMSTNVNRNSSYNLTVNVNTAGSYTTNTTVWVDWNRDCEFDDITEGYDLGTANNVTDGVTSNSALSITIPNDAVLGNTLMRISTKWDGEGIPVACENGFDGEVEDYILNVQASLAVEEFGFENFMVFPNPNIGEFTIKLNSSLSRNVDIEVYDLRGRTIYKSTYKDAGDFNKKVNLNKVQSGMYILNVSDGLRTSTKKIIVE</sequence>
<dbReference type="Gene3D" id="3.40.390.10">
    <property type="entry name" value="Collagenase (Catalytic Domain)"/>
    <property type="match status" value="1"/>
</dbReference>
<dbReference type="Pfam" id="PF10342">
    <property type="entry name" value="Kre9_KNH"/>
    <property type="match status" value="1"/>
</dbReference>
<name>A0ABW3R850_9FLAO</name>
<dbReference type="InterPro" id="IPR045474">
    <property type="entry name" value="GEVED"/>
</dbReference>
<protein>
    <submittedName>
        <fullName evidence="6">Reprolysin-like metallopeptidase</fullName>
    </submittedName>
</protein>
<evidence type="ECO:0000256" key="2">
    <source>
        <dbReference type="SAM" id="SignalP"/>
    </source>
</evidence>
<evidence type="ECO:0000313" key="7">
    <source>
        <dbReference type="Proteomes" id="UP001597163"/>
    </source>
</evidence>
<evidence type="ECO:0000259" key="5">
    <source>
        <dbReference type="Pfam" id="PF20009"/>
    </source>
</evidence>
<dbReference type="InterPro" id="IPR024079">
    <property type="entry name" value="MetalloPept_cat_dom_sf"/>
</dbReference>
<dbReference type="InterPro" id="IPR018466">
    <property type="entry name" value="Kre9/Knh1-like_N"/>
</dbReference>
<keyword evidence="1 2" id="KW-0732">Signal</keyword>
<gene>
    <name evidence="6" type="ORF">ACFQ2E_02445</name>
</gene>
<dbReference type="EMBL" id="JBHTLJ010000001">
    <property type="protein sequence ID" value="MFD1161259.1"/>
    <property type="molecule type" value="Genomic_DNA"/>
</dbReference>
<organism evidence="6 7">
    <name type="scientific">Hwangdonia seohaensis</name>
    <dbReference type="NCBI Taxonomy" id="1240727"/>
    <lineage>
        <taxon>Bacteria</taxon>
        <taxon>Pseudomonadati</taxon>
        <taxon>Bacteroidota</taxon>
        <taxon>Flavobacteriia</taxon>
        <taxon>Flavobacteriales</taxon>
        <taxon>Flavobacteriaceae</taxon>
        <taxon>Hwangdonia</taxon>
    </lineage>
</organism>
<dbReference type="RefSeq" id="WP_311935837.1">
    <property type="nucleotide sequence ID" value="NZ_JAVSCK010000001.1"/>
</dbReference>
<dbReference type="Pfam" id="PF13583">
    <property type="entry name" value="Reprolysin_4"/>
    <property type="match status" value="1"/>
</dbReference>
<feature type="domain" description="GEVED" evidence="5">
    <location>
        <begin position="847"/>
        <end position="928"/>
    </location>
</feature>
<dbReference type="Pfam" id="PF20009">
    <property type="entry name" value="GEVED"/>
    <property type="match status" value="1"/>
</dbReference>
<comment type="caution">
    <text evidence="6">The sequence shown here is derived from an EMBL/GenBank/DDBJ whole genome shotgun (WGS) entry which is preliminary data.</text>
</comment>
<feature type="domain" description="Secretion system C-terminal sorting" evidence="4">
    <location>
        <begin position="945"/>
        <end position="1020"/>
    </location>
</feature>
<evidence type="ECO:0000259" key="3">
    <source>
        <dbReference type="Pfam" id="PF10342"/>
    </source>
</evidence>
<reference evidence="7" key="1">
    <citation type="journal article" date="2019" name="Int. J. Syst. Evol. Microbiol.">
        <title>The Global Catalogue of Microorganisms (GCM) 10K type strain sequencing project: providing services to taxonomists for standard genome sequencing and annotation.</title>
        <authorList>
            <consortium name="The Broad Institute Genomics Platform"/>
            <consortium name="The Broad Institute Genome Sequencing Center for Infectious Disease"/>
            <person name="Wu L."/>
            <person name="Ma J."/>
        </authorList>
    </citation>
    <scope>NUCLEOTIDE SEQUENCE [LARGE SCALE GENOMIC DNA]</scope>
    <source>
        <strain evidence="7">CCUG 63246</strain>
    </source>
</reference>